<sequence length="213" mass="22889">MDRRRYLEGCVGIASLAAGCSGLGPTETGSNGNGNSSESPTEDDTGNGGSGDDSPTENALRIGRWGLVTDRTATRPASIRLVDRIVFDRFDDDDVVWTPDRGSQYCFLRIDLKVLDAPDGELVTYPDPFEYRVRADGRPVQPRSAPEQTGAVVEPIRAGYAVGQGSGAEGIVSHNALAFEVPDDVTPADLRIEYEDDANGETLIWAPDEALEE</sequence>
<evidence type="ECO:0008006" key="4">
    <source>
        <dbReference type="Google" id="ProtNLM"/>
    </source>
</evidence>
<dbReference type="Proteomes" id="UP000219689">
    <property type="component" value="Unassembled WGS sequence"/>
</dbReference>
<feature type="compositionally biased region" description="Low complexity" evidence="1">
    <location>
        <begin position="24"/>
        <end position="39"/>
    </location>
</feature>
<dbReference type="PROSITE" id="PS51257">
    <property type="entry name" value="PROKAR_LIPOPROTEIN"/>
    <property type="match status" value="1"/>
</dbReference>
<feature type="region of interest" description="Disordered" evidence="1">
    <location>
        <begin position="22"/>
        <end position="58"/>
    </location>
</feature>
<dbReference type="AlphaFoldDB" id="A0A2A5QZ27"/>
<proteinExistence type="predicted"/>
<dbReference type="EMBL" id="NXNI01000001">
    <property type="protein sequence ID" value="PCR92081.1"/>
    <property type="molecule type" value="Genomic_DNA"/>
</dbReference>
<evidence type="ECO:0000313" key="2">
    <source>
        <dbReference type="EMBL" id="PCR92081.1"/>
    </source>
</evidence>
<evidence type="ECO:0000313" key="3">
    <source>
        <dbReference type="Proteomes" id="UP000219689"/>
    </source>
</evidence>
<reference evidence="2 3" key="1">
    <citation type="submission" date="2017-09" db="EMBL/GenBank/DDBJ databases">
        <title>Genome sequences of Natrinema ejinorence JCM 13890T.</title>
        <authorList>
            <person name="Roh S.W."/>
            <person name="Kim Y.B."/>
            <person name="Kim J.Y."/>
        </authorList>
    </citation>
    <scope>NUCLEOTIDE SEQUENCE [LARGE SCALE GENOMIC DNA]</scope>
    <source>
        <strain evidence="2 3">JCM 13890</strain>
    </source>
</reference>
<keyword evidence="3" id="KW-1185">Reference proteome</keyword>
<dbReference type="RefSeq" id="WP_097381009.1">
    <property type="nucleotide sequence ID" value="NZ_NXNI01000001.1"/>
</dbReference>
<name>A0A2A5QZ27_9EURY</name>
<evidence type="ECO:0000256" key="1">
    <source>
        <dbReference type="SAM" id="MobiDB-lite"/>
    </source>
</evidence>
<accession>A0A2A5QZ27</accession>
<organism evidence="2 3">
    <name type="scientific">Natrinema ejinorense</name>
    <dbReference type="NCBI Taxonomy" id="373386"/>
    <lineage>
        <taxon>Archaea</taxon>
        <taxon>Methanobacteriati</taxon>
        <taxon>Methanobacteriota</taxon>
        <taxon>Stenosarchaea group</taxon>
        <taxon>Halobacteria</taxon>
        <taxon>Halobacteriales</taxon>
        <taxon>Natrialbaceae</taxon>
        <taxon>Natrinema</taxon>
    </lineage>
</organism>
<comment type="caution">
    <text evidence="2">The sequence shown here is derived from an EMBL/GenBank/DDBJ whole genome shotgun (WGS) entry which is preliminary data.</text>
</comment>
<dbReference type="OrthoDB" id="375650at2157"/>
<gene>
    <name evidence="2" type="ORF">CP557_17045</name>
</gene>
<protein>
    <recommendedName>
        <fullName evidence="4">DUF4352 domain-containing protein</fullName>
    </recommendedName>
</protein>